<evidence type="ECO:0000313" key="1">
    <source>
        <dbReference type="EMBL" id="DAF48906.1"/>
    </source>
</evidence>
<dbReference type="NCBIfam" id="TIGR02827">
    <property type="entry name" value="RNR_anaer_Bdell"/>
    <property type="match status" value="1"/>
</dbReference>
<accession>A0A8S5SDX9</accession>
<name>A0A8S5SDX9_9CAUD</name>
<dbReference type="EMBL" id="BK032577">
    <property type="protein sequence ID" value="DAF48906.1"/>
    <property type="molecule type" value="Genomic_DNA"/>
</dbReference>
<protein>
    <submittedName>
        <fullName evidence="1">Anaerobic ribonucleoside triphosphate reductase</fullName>
    </submittedName>
</protein>
<organism evidence="1">
    <name type="scientific">Siphoviridae sp. ctnpt50</name>
    <dbReference type="NCBI Taxonomy" id="2827941"/>
    <lineage>
        <taxon>Viruses</taxon>
        <taxon>Duplodnaviria</taxon>
        <taxon>Heunggongvirae</taxon>
        <taxon>Uroviricota</taxon>
        <taxon>Caudoviricetes</taxon>
    </lineage>
</organism>
<dbReference type="InterPro" id="IPR012833">
    <property type="entry name" value="NrdD"/>
</dbReference>
<dbReference type="GO" id="GO:0009265">
    <property type="term" value="P:2'-deoxyribonucleotide biosynthetic process"/>
    <property type="evidence" value="ECO:0007669"/>
    <property type="project" value="TreeGrafter"/>
</dbReference>
<dbReference type="GO" id="GO:0004748">
    <property type="term" value="F:ribonucleoside-diphosphate reductase activity, thioredoxin disulfide as acceptor"/>
    <property type="evidence" value="ECO:0007669"/>
    <property type="project" value="TreeGrafter"/>
</dbReference>
<dbReference type="Gene3D" id="3.20.70.20">
    <property type="match status" value="1"/>
</dbReference>
<dbReference type="GO" id="GO:0008998">
    <property type="term" value="F:ribonucleoside-triphosphate reductase (thioredoxin) activity"/>
    <property type="evidence" value="ECO:0007669"/>
    <property type="project" value="InterPro"/>
</dbReference>
<proteinExistence type="predicted"/>
<reference evidence="1" key="1">
    <citation type="journal article" date="2021" name="Proc. Natl. Acad. Sci. U.S.A.">
        <title>A Catalog of Tens of Thousands of Viruses from Human Metagenomes Reveals Hidden Associations with Chronic Diseases.</title>
        <authorList>
            <person name="Tisza M.J."/>
            <person name="Buck C.B."/>
        </authorList>
    </citation>
    <scope>NUCLEOTIDE SEQUENCE</scope>
    <source>
        <strain evidence="1">Ctnpt50</strain>
    </source>
</reference>
<dbReference type="Pfam" id="PF13597">
    <property type="entry name" value="NRDD"/>
    <property type="match status" value="1"/>
</dbReference>
<dbReference type="PANTHER" id="PTHR21075:SF0">
    <property type="entry name" value="ANAEROBIC RIBONUCLEOSIDE-TRIPHOSPHATE REDUCTASE"/>
    <property type="match status" value="1"/>
</dbReference>
<dbReference type="SUPFAM" id="SSF51998">
    <property type="entry name" value="PFL-like glycyl radical enzymes"/>
    <property type="match status" value="1"/>
</dbReference>
<dbReference type="PANTHER" id="PTHR21075">
    <property type="entry name" value="ANAEROBIC RIBONUCLEOSIDE-TRIPHOSPHATE REDUCTASE"/>
    <property type="match status" value="1"/>
</dbReference>
<dbReference type="GO" id="GO:0006260">
    <property type="term" value="P:DNA replication"/>
    <property type="evidence" value="ECO:0007669"/>
    <property type="project" value="InterPro"/>
</dbReference>
<sequence length="620" mass="70636">MDKNSLNKKLNYLKSYMDVTKNAATLSAVDSNANVTSRNVATMFAELPKEDTIAVNRAIVEEYLLKLFGEDLVNSFREDMKHHILYSHDESSLMPYCVAISLYPYLLDGLKPLGGTSGPPKHSDSFIGGLTNLIFLIAGQFAGAVAVPETIPYLDHFLRVDYGDDYTEHLDDIVESFGNRRYTLRKKIEDLFQQFVYCVNQPAAARGYQSPFVNIAYFDRGYFNSIFKDFVFPDGDEASYESTSVLQKMFMKWFNKERTKEVITFPVETMNLLYDKDTKKFVDEDMADFTAEMWAEGHSFFLYNSDSADALSSCCRLKSGIENNVFSYTLGAGGLRTGSKKVITLNLNRITQDWDRAGRKESIEEYIGVIVKRVHKYLIAWNGWLKDLYKAGLLTVYSAGYIALEDQYLTVGVNGGLEAAEYLGIETRADNPEYQKFMNTILTKIKNINLEDRTPETKFNTEFVPAENASVKLYNWDKRDGYWVPTCRNLYNSYFFPVEDPTYNVLEKIRAHGSAFISNLDGGSAAHIGLDAHLSKQQYRLMMNYCAECGCSYLTWNIPNTICNDCNNIDKRYLKECPKCGSKNIDYATRIIGYLKRISNFSEARQKEAAKRFYAHGVGE</sequence>
<dbReference type="NCBIfam" id="NF006127">
    <property type="entry name" value="PRK08271.1"/>
    <property type="match status" value="1"/>
</dbReference>